<feature type="compositionally biased region" description="Polar residues" evidence="1">
    <location>
        <begin position="107"/>
        <end position="117"/>
    </location>
</feature>
<evidence type="ECO:0000313" key="2">
    <source>
        <dbReference type="EMBL" id="RMZ56995.1"/>
    </source>
</evidence>
<evidence type="ECO:0000313" key="3">
    <source>
        <dbReference type="Proteomes" id="UP000279271"/>
    </source>
</evidence>
<feature type="region of interest" description="Disordered" evidence="1">
    <location>
        <begin position="81"/>
        <end position="134"/>
    </location>
</feature>
<accession>A0A3M7L4Q1</accession>
<dbReference type="AlphaFoldDB" id="A0A3M7L4Q1"/>
<reference evidence="3" key="1">
    <citation type="journal article" date="2018" name="Algal Res.">
        <title>Characterization of plant carbon substrate utilization by Auxenochlorella protothecoides.</title>
        <authorList>
            <person name="Vogler B.W."/>
            <person name="Starkenburg S.R."/>
            <person name="Sudasinghe N."/>
            <person name="Schambach J.Y."/>
            <person name="Rollin J.A."/>
            <person name="Pattathil S."/>
            <person name="Barry A.N."/>
        </authorList>
    </citation>
    <scope>NUCLEOTIDE SEQUENCE [LARGE SCALE GENOMIC DNA]</scope>
    <source>
        <strain evidence="3">UTEX 25</strain>
    </source>
</reference>
<evidence type="ECO:0000256" key="1">
    <source>
        <dbReference type="SAM" id="MobiDB-lite"/>
    </source>
</evidence>
<sequence>MADQRPKDAAFLPQAWQPGLQRLAKSFSREKLAPLARVSDTLSDVKRNGEHLMLTAQSQVAKLNENTARLAGDLSVLASRGEGRPSRLGGLRKSSSEANLQRAGHGSSRSARQSSRLGSGWPIPRRRTTHASDAEALKVGMSVWDGVGTGHGVYGAGPTGVGVPGASSHVMTGHLPLRHRQAIAWGV</sequence>
<organism evidence="2 3">
    <name type="scientific">Auxenochlorella protothecoides</name>
    <name type="common">Green microalga</name>
    <name type="synonym">Chlorella protothecoides</name>
    <dbReference type="NCBI Taxonomy" id="3075"/>
    <lineage>
        <taxon>Eukaryota</taxon>
        <taxon>Viridiplantae</taxon>
        <taxon>Chlorophyta</taxon>
        <taxon>core chlorophytes</taxon>
        <taxon>Trebouxiophyceae</taxon>
        <taxon>Chlorellales</taxon>
        <taxon>Chlorellaceae</taxon>
        <taxon>Auxenochlorella</taxon>
    </lineage>
</organism>
<protein>
    <submittedName>
        <fullName evidence="2">Uncharacterized protein</fullName>
    </submittedName>
</protein>
<name>A0A3M7L4Q1_AUXPR</name>
<gene>
    <name evidence="2" type="ORF">APUTEX25_005057</name>
</gene>
<proteinExistence type="predicted"/>
<dbReference type="EMBL" id="QOKY01000133">
    <property type="protein sequence ID" value="RMZ56995.1"/>
    <property type="molecule type" value="Genomic_DNA"/>
</dbReference>
<dbReference type="Proteomes" id="UP000279271">
    <property type="component" value="Unassembled WGS sequence"/>
</dbReference>
<comment type="caution">
    <text evidence="2">The sequence shown here is derived from an EMBL/GenBank/DDBJ whole genome shotgun (WGS) entry which is preliminary data.</text>
</comment>